<keyword evidence="2" id="KW-1185">Reference proteome</keyword>
<protein>
    <recommendedName>
        <fullName evidence="3">Reverse transcriptase domain-containing protein</fullName>
    </recommendedName>
</protein>
<evidence type="ECO:0008006" key="3">
    <source>
        <dbReference type="Google" id="ProtNLM"/>
    </source>
</evidence>
<gene>
    <name evidence="1" type="ORF">PCOR1329_LOCUS55885</name>
</gene>
<dbReference type="Gene3D" id="3.60.10.10">
    <property type="entry name" value="Endonuclease/exonuclease/phosphatase"/>
    <property type="match status" value="1"/>
</dbReference>
<sequence>MACLCDEDLHIIGIQEARAPWGVRDAGRDDDARCANANCYRIISSGHKGFNYGCELHVLLSKPCGKSGQRELYFKPDQFTVIVKDPGLLIVRVAAPGFNRVLAVARAPHSKALATEKDRYWKKPAETTEKHQTIIIFFDANARTGSVTSAAIGDKGLKQYEDPNGHHLHELLLANHLAAASTFASHGPEHYTWHSGKDPHRIDYVIIPKGYIDSIEECAVLYGIDSGQDPETKGDHYPVKLQLAYQIVSSVTKGVPKLDESKLADEGCRKKFSQKLDEVKHPPWDTNLNEHLAIVAEKITEAACECFRSHGRTPHAPYITRLRYTAKLIAKEALLPAPADVSALADLSGCAKLVVASIIFSTPSLATSVVEPDEVNAVHSAQHYFDALVQFLRTSKSILQKWITTDRDDFLERAASEMGTAIDDRAPRLEALYAKRLLAFGGRKSKKPPAPIIRANDHGKPLTTKSEIADHALAFYGKVEQATATDADGVAADYNKWTRHEGPGPKIQNIIPRHQLTSQLAAAKRGRRGGPDQLTDDMSRAGPEGMARLLRPVLVKTHFESTEPIAAKGGYSTYFHKGQGAMGLQKSYRGMLLNNTIGKMHSSFLRSRVKGLLPELLEATQCGARPKMATDFIARASLAFISDCQRRSRSCSIAFLDLREAFHSVIRGFCMQLPTSADELNELIERIDIPDFIRPALKKRLQQPAYNNQHIDDEHLCHMIADHHATNWMAAKSARHYQLPRTSTRHGVPCSDVAFNMHFASVLRAIDQAVREEEAHGQHIRGREREACSEPLFSPSPHDGSVLRNMSFVGDLTDYNSTANASELINATTLAAARLCAAAFQHGLKPRPDKTKAILMHYGAGAKKENQRIVKGGVANPELDGLSMKVQLVMQQTALGAIISAGGVVGPELCLRVNRALGAAWPLEKQILCRKKLSEKAKVKYVHSFSTSSLTCSRHVWSDLALKDLAHIPAKYVGPCRVAASLPRTNSPDQHISEAEAIAKTGVPDFITHQSTARLRYLPRLLNHAPAVLFQLLDGQRQRKGAWGRQLKKDFDFLRTYLPRERWPSQTQHDRDIINWARQKPKLFTNAVKAALEA</sequence>
<dbReference type="InterPro" id="IPR036691">
    <property type="entry name" value="Endo/exonu/phosph_ase_sf"/>
</dbReference>
<dbReference type="SUPFAM" id="SSF56219">
    <property type="entry name" value="DNase I-like"/>
    <property type="match status" value="1"/>
</dbReference>
<organism evidence="1 2">
    <name type="scientific">Prorocentrum cordatum</name>
    <dbReference type="NCBI Taxonomy" id="2364126"/>
    <lineage>
        <taxon>Eukaryota</taxon>
        <taxon>Sar</taxon>
        <taxon>Alveolata</taxon>
        <taxon>Dinophyceae</taxon>
        <taxon>Prorocentrales</taxon>
        <taxon>Prorocentraceae</taxon>
        <taxon>Prorocentrum</taxon>
    </lineage>
</organism>
<dbReference type="Proteomes" id="UP001189429">
    <property type="component" value="Unassembled WGS sequence"/>
</dbReference>
<reference evidence="1" key="1">
    <citation type="submission" date="2023-10" db="EMBL/GenBank/DDBJ databases">
        <authorList>
            <person name="Chen Y."/>
            <person name="Shah S."/>
            <person name="Dougan E. K."/>
            <person name="Thang M."/>
            <person name="Chan C."/>
        </authorList>
    </citation>
    <scope>NUCLEOTIDE SEQUENCE [LARGE SCALE GENOMIC DNA]</scope>
</reference>
<evidence type="ECO:0000313" key="1">
    <source>
        <dbReference type="EMBL" id="CAK0869564.1"/>
    </source>
</evidence>
<accession>A0ABN9V9B5</accession>
<dbReference type="EMBL" id="CAUYUJ010016861">
    <property type="protein sequence ID" value="CAK0869564.1"/>
    <property type="molecule type" value="Genomic_DNA"/>
</dbReference>
<comment type="caution">
    <text evidence="1">The sequence shown here is derived from an EMBL/GenBank/DDBJ whole genome shotgun (WGS) entry which is preliminary data.</text>
</comment>
<proteinExistence type="predicted"/>
<name>A0ABN9V9B5_9DINO</name>
<evidence type="ECO:0000313" key="2">
    <source>
        <dbReference type="Proteomes" id="UP001189429"/>
    </source>
</evidence>